<organism evidence="2 3">
    <name type="scientific">Cocos nucifera</name>
    <name type="common">Coconut palm</name>
    <dbReference type="NCBI Taxonomy" id="13894"/>
    <lineage>
        <taxon>Eukaryota</taxon>
        <taxon>Viridiplantae</taxon>
        <taxon>Streptophyta</taxon>
        <taxon>Embryophyta</taxon>
        <taxon>Tracheophyta</taxon>
        <taxon>Spermatophyta</taxon>
        <taxon>Magnoliopsida</taxon>
        <taxon>Liliopsida</taxon>
        <taxon>Arecaceae</taxon>
        <taxon>Arecoideae</taxon>
        <taxon>Cocoseae</taxon>
        <taxon>Attaleinae</taxon>
        <taxon>Cocos</taxon>
    </lineage>
</organism>
<evidence type="ECO:0000313" key="2">
    <source>
        <dbReference type="EMBL" id="KAG1327139.1"/>
    </source>
</evidence>
<comment type="caution">
    <text evidence="2">The sequence shown here is derived from an EMBL/GenBank/DDBJ whole genome shotgun (WGS) entry which is preliminary data.</text>
</comment>
<evidence type="ECO:0000313" key="3">
    <source>
        <dbReference type="Proteomes" id="UP000797356"/>
    </source>
</evidence>
<keyword evidence="3" id="KW-1185">Reference proteome</keyword>
<gene>
    <name evidence="2" type="ORF">COCNU_01G010730</name>
</gene>
<feature type="region of interest" description="Disordered" evidence="1">
    <location>
        <begin position="1"/>
        <end position="20"/>
    </location>
</feature>
<sequence length="110" mass="12028">MAGLAAIGEPSKSVREPSSCYGMTRKKKRKTIWECKEAEIVERERKPKVFKVGGCRVESRGGGGCLKAEALDRAKLWSRCILRDGDVYATHVNKVGVVGHDNSGMAALLH</sequence>
<dbReference type="EMBL" id="CM017872">
    <property type="protein sequence ID" value="KAG1327139.1"/>
    <property type="molecule type" value="Genomic_DNA"/>
</dbReference>
<reference evidence="2" key="1">
    <citation type="journal article" date="2017" name="Gigascience">
        <title>The genome draft of coconut (Cocos nucifera).</title>
        <authorList>
            <person name="Xiao Y."/>
            <person name="Xu P."/>
            <person name="Fan H."/>
            <person name="Baudouin L."/>
            <person name="Xia W."/>
            <person name="Bocs S."/>
            <person name="Xu J."/>
            <person name="Li Q."/>
            <person name="Guo A."/>
            <person name="Zhou L."/>
            <person name="Li J."/>
            <person name="Wu Y."/>
            <person name="Ma Z."/>
            <person name="Armero A."/>
            <person name="Issali A.E."/>
            <person name="Liu N."/>
            <person name="Peng M."/>
            <person name="Yang Y."/>
        </authorList>
    </citation>
    <scope>NUCLEOTIDE SEQUENCE</scope>
    <source>
        <tissue evidence="2">Spear leaf of Hainan Tall coconut</tissue>
    </source>
</reference>
<dbReference type="Proteomes" id="UP000797356">
    <property type="component" value="Chromosome 1"/>
</dbReference>
<dbReference type="AlphaFoldDB" id="A0A8K0HVZ3"/>
<accession>A0A8K0HVZ3</accession>
<name>A0A8K0HVZ3_COCNU</name>
<evidence type="ECO:0000256" key="1">
    <source>
        <dbReference type="SAM" id="MobiDB-lite"/>
    </source>
</evidence>
<protein>
    <submittedName>
        <fullName evidence="2">Uncharacterized protein</fullName>
    </submittedName>
</protein>
<proteinExistence type="predicted"/>
<reference evidence="2" key="2">
    <citation type="submission" date="2019-07" db="EMBL/GenBank/DDBJ databases">
        <authorList>
            <person name="Yang Y."/>
            <person name="Bocs S."/>
            <person name="Baudouin L."/>
        </authorList>
    </citation>
    <scope>NUCLEOTIDE SEQUENCE</scope>
    <source>
        <tissue evidence="2">Spear leaf of Hainan Tall coconut</tissue>
    </source>
</reference>